<evidence type="ECO:0000313" key="8">
    <source>
        <dbReference type="Proteomes" id="UP000198531"/>
    </source>
</evidence>
<protein>
    <submittedName>
        <fullName evidence="7">Membrane protein</fullName>
    </submittedName>
</protein>
<feature type="transmembrane region" description="Helical" evidence="6">
    <location>
        <begin position="223"/>
        <end position="256"/>
    </location>
</feature>
<dbReference type="STRING" id="553469.SAMN04487947_1832"/>
<gene>
    <name evidence="7" type="ORF">SAMN04487947_1832</name>
</gene>
<dbReference type="AlphaFoldDB" id="A0A1I6GYT0"/>
<feature type="transmembrane region" description="Helical" evidence="6">
    <location>
        <begin position="195"/>
        <end position="217"/>
    </location>
</feature>
<reference evidence="8" key="1">
    <citation type="submission" date="2016-10" db="EMBL/GenBank/DDBJ databases">
        <authorList>
            <person name="Varghese N."/>
            <person name="Submissions S."/>
        </authorList>
    </citation>
    <scope>NUCLEOTIDE SEQUENCE [LARGE SCALE GENOMIC DNA]</scope>
    <source>
        <strain evidence="8">CGMCC 1.7736</strain>
    </source>
</reference>
<feature type="transmembrane region" description="Helical" evidence="6">
    <location>
        <begin position="161"/>
        <end position="183"/>
    </location>
</feature>
<proteinExistence type="predicted"/>
<keyword evidence="3 6" id="KW-0812">Transmembrane</keyword>
<organism evidence="7 8">
    <name type="scientific">Halogeometricum rufum</name>
    <dbReference type="NCBI Taxonomy" id="553469"/>
    <lineage>
        <taxon>Archaea</taxon>
        <taxon>Methanobacteriati</taxon>
        <taxon>Methanobacteriota</taxon>
        <taxon>Stenosarchaea group</taxon>
        <taxon>Halobacteria</taxon>
        <taxon>Halobacteriales</taxon>
        <taxon>Haloferacaceae</taxon>
        <taxon>Halogeometricum</taxon>
    </lineage>
</organism>
<comment type="subcellular location">
    <subcellularLocation>
        <location evidence="1">Cell membrane</location>
        <topology evidence="1">Multi-pass membrane protein</topology>
    </subcellularLocation>
</comment>
<evidence type="ECO:0000256" key="6">
    <source>
        <dbReference type="SAM" id="Phobius"/>
    </source>
</evidence>
<evidence type="ECO:0000256" key="2">
    <source>
        <dbReference type="ARBA" id="ARBA00022475"/>
    </source>
</evidence>
<keyword evidence="4 6" id="KW-1133">Transmembrane helix</keyword>
<keyword evidence="8" id="KW-1185">Reference proteome</keyword>
<evidence type="ECO:0000256" key="1">
    <source>
        <dbReference type="ARBA" id="ARBA00004651"/>
    </source>
</evidence>
<dbReference type="InterPro" id="IPR017039">
    <property type="entry name" value="Virul_fac_BrkB"/>
</dbReference>
<dbReference type="Pfam" id="PF03631">
    <property type="entry name" value="Virul_fac_BrkB"/>
    <property type="match status" value="1"/>
</dbReference>
<name>A0A1I6GYT0_9EURY</name>
<dbReference type="EMBL" id="FOYT01000001">
    <property type="protein sequence ID" value="SFR47279.1"/>
    <property type="molecule type" value="Genomic_DNA"/>
</dbReference>
<dbReference type="RefSeq" id="WP_177232566.1">
    <property type="nucleotide sequence ID" value="NZ_FOYT01000001.1"/>
</dbReference>
<dbReference type="PANTHER" id="PTHR30213:SF0">
    <property type="entry name" value="UPF0761 MEMBRANE PROTEIN YIHY"/>
    <property type="match status" value="1"/>
</dbReference>
<evidence type="ECO:0000256" key="4">
    <source>
        <dbReference type="ARBA" id="ARBA00022989"/>
    </source>
</evidence>
<evidence type="ECO:0000313" key="7">
    <source>
        <dbReference type="EMBL" id="SFR47279.1"/>
    </source>
</evidence>
<dbReference type="PANTHER" id="PTHR30213">
    <property type="entry name" value="INNER MEMBRANE PROTEIN YHJD"/>
    <property type="match status" value="1"/>
</dbReference>
<evidence type="ECO:0000256" key="3">
    <source>
        <dbReference type="ARBA" id="ARBA00022692"/>
    </source>
</evidence>
<accession>A0A1I6GYT0</accession>
<keyword evidence="5 6" id="KW-0472">Membrane</keyword>
<feature type="transmembrane region" description="Helical" evidence="6">
    <location>
        <begin position="134"/>
        <end position="155"/>
    </location>
</feature>
<sequence>MSRVESVVRVTKAVVAVSREKNVTTLAASLAYYVFNAFVPTVFLLVVGVATFGPAESIVGGLTALVEVDQAQLERVMEMIGANTSARLRALSLAVAIVVWSSLKSLRSIQDTFAEVYGTRRHTSFWGRLRDTGLVFVGTTTGLIAVSFVSIALSVALPVGWLSVASVVLIFGSLLLVFLPMYYLFPAVEQPLGDVLPGALLAAAAWTVSGVVFRVYVTLSESVQLYGVAGVALIFLSWLYFGGLAILVGVVVNAVLTGRVDADADWLPSVPDLPNSTDEEEGELRS</sequence>
<evidence type="ECO:0000256" key="5">
    <source>
        <dbReference type="ARBA" id="ARBA00023136"/>
    </source>
</evidence>
<dbReference type="PIRSF" id="PIRSF035875">
    <property type="entry name" value="RNase_BN"/>
    <property type="match status" value="1"/>
</dbReference>
<dbReference type="Proteomes" id="UP000198531">
    <property type="component" value="Unassembled WGS sequence"/>
</dbReference>
<dbReference type="OrthoDB" id="204872at2157"/>
<feature type="transmembrane region" description="Helical" evidence="6">
    <location>
        <begin position="30"/>
        <end position="52"/>
    </location>
</feature>
<dbReference type="GO" id="GO:0005886">
    <property type="term" value="C:plasma membrane"/>
    <property type="evidence" value="ECO:0007669"/>
    <property type="project" value="UniProtKB-SubCell"/>
</dbReference>
<keyword evidence="2" id="KW-1003">Cell membrane</keyword>